<protein>
    <recommendedName>
        <fullName evidence="3">NADH-ubiquinone oxidoreductase chain 4L</fullName>
    </recommendedName>
    <alternativeName>
        <fullName evidence="9">NADH dehydrogenase subunit 4L</fullName>
    </alternativeName>
</protein>
<organism evidence="12">
    <name type="scientific">Passalidae sp. GENSP02</name>
    <dbReference type="NCBI Taxonomy" id="1205572"/>
    <lineage>
        <taxon>Eukaryota</taxon>
        <taxon>Metazoa</taxon>
        <taxon>Ecdysozoa</taxon>
        <taxon>Arthropoda</taxon>
        <taxon>Hexapoda</taxon>
        <taxon>Insecta</taxon>
        <taxon>Pterygota</taxon>
        <taxon>Neoptera</taxon>
        <taxon>Endopterygota</taxon>
        <taxon>Coleoptera</taxon>
        <taxon>Polyphaga</taxon>
        <taxon>Scarabaeiformia</taxon>
        <taxon>Passalidae</taxon>
    </lineage>
</organism>
<dbReference type="Gene3D" id="1.10.287.3510">
    <property type="match status" value="1"/>
</dbReference>
<dbReference type="AlphaFoldDB" id="A0A0S2MR16"/>
<evidence type="ECO:0000256" key="4">
    <source>
        <dbReference type="ARBA" id="ARBA00022692"/>
    </source>
</evidence>
<dbReference type="GO" id="GO:0016020">
    <property type="term" value="C:membrane"/>
    <property type="evidence" value="ECO:0007669"/>
    <property type="project" value="UniProtKB-SubCell"/>
</dbReference>
<reference evidence="12" key="1">
    <citation type="submission" date="2012-06" db="EMBL/GenBank/DDBJ databases">
        <title>Mitogenomics of the Coleoptera under dense taxon sampling.</title>
        <authorList>
            <person name="Timmermans M.J.T.N."/>
            <person name="Lim J."/>
            <person name="Dodsworth S."/>
            <person name="Haran J."/>
            <person name="Ahrens D."/>
            <person name="Bocak L."/>
            <person name="London A."/>
            <person name="Culverwell L."/>
            <person name="Vogler A.P."/>
        </authorList>
    </citation>
    <scope>NUCLEOTIDE SEQUENCE</scope>
</reference>
<sequence length="95" mass="11206">MMTLSMLFLGLLFLSVLTFLFKQKHLLMMLISLEFMIIILFIMMMVFFSLYSLNFYFGMIFLVVGVCESVLGISIMVSLIRSYGNDYFQFFNSLW</sequence>
<evidence type="ECO:0000256" key="11">
    <source>
        <dbReference type="SAM" id="Phobius"/>
    </source>
</evidence>
<keyword evidence="6 11" id="KW-1133">Transmembrane helix</keyword>
<comment type="catalytic activity">
    <reaction evidence="10">
        <text>a ubiquinone + NADH + 5 H(+)(in) = a ubiquinol + NAD(+) + 4 H(+)(out)</text>
        <dbReference type="Rhea" id="RHEA:29091"/>
        <dbReference type="Rhea" id="RHEA-COMP:9565"/>
        <dbReference type="Rhea" id="RHEA-COMP:9566"/>
        <dbReference type="ChEBI" id="CHEBI:15378"/>
        <dbReference type="ChEBI" id="CHEBI:16389"/>
        <dbReference type="ChEBI" id="CHEBI:17976"/>
        <dbReference type="ChEBI" id="CHEBI:57540"/>
        <dbReference type="ChEBI" id="CHEBI:57945"/>
        <dbReference type="EC" id="7.1.1.2"/>
    </reaction>
</comment>
<evidence type="ECO:0000256" key="3">
    <source>
        <dbReference type="ARBA" id="ARBA00016612"/>
    </source>
</evidence>
<evidence type="ECO:0000313" key="12">
    <source>
        <dbReference type="EMBL" id="ALO77140.1"/>
    </source>
</evidence>
<evidence type="ECO:0000256" key="5">
    <source>
        <dbReference type="ARBA" id="ARBA00022967"/>
    </source>
</evidence>
<feature type="transmembrane region" description="Helical" evidence="11">
    <location>
        <begin position="28"/>
        <end position="48"/>
    </location>
</feature>
<keyword evidence="5" id="KW-1278">Translocase</keyword>
<comment type="subcellular location">
    <subcellularLocation>
        <location evidence="1">Membrane</location>
        <topology evidence="1">Multi-pass membrane protein</topology>
    </subcellularLocation>
</comment>
<dbReference type="Pfam" id="PF00420">
    <property type="entry name" value="Oxidored_q2"/>
    <property type="match status" value="1"/>
</dbReference>
<feature type="transmembrane region" description="Helical" evidence="11">
    <location>
        <begin position="55"/>
        <end position="80"/>
    </location>
</feature>
<keyword evidence="8 11" id="KW-0472">Membrane</keyword>
<accession>A0A0S2MR16</accession>
<dbReference type="GO" id="GO:0008137">
    <property type="term" value="F:NADH dehydrogenase (ubiquinone) activity"/>
    <property type="evidence" value="ECO:0007669"/>
    <property type="project" value="UniProtKB-EC"/>
</dbReference>
<keyword evidence="7" id="KW-0520">NAD</keyword>
<keyword evidence="4 11" id="KW-0812">Transmembrane</keyword>
<dbReference type="InterPro" id="IPR039428">
    <property type="entry name" value="NUOK/Mnh_C1-like"/>
</dbReference>
<keyword evidence="12" id="KW-0496">Mitochondrion</keyword>
<evidence type="ECO:0000256" key="9">
    <source>
        <dbReference type="ARBA" id="ARBA00031586"/>
    </source>
</evidence>
<dbReference type="EMBL" id="JX412812">
    <property type="protein sequence ID" value="ALO77140.1"/>
    <property type="molecule type" value="Genomic_DNA"/>
</dbReference>
<evidence type="ECO:0000256" key="1">
    <source>
        <dbReference type="ARBA" id="ARBA00004141"/>
    </source>
</evidence>
<evidence type="ECO:0000256" key="7">
    <source>
        <dbReference type="ARBA" id="ARBA00023027"/>
    </source>
</evidence>
<evidence type="ECO:0000256" key="8">
    <source>
        <dbReference type="ARBA" id="ARBA00023136"/>
    </source>
</evidence>
<evidence type="ECO:0000256" key="6">
    <source>
        <dbReference type="ARBA" id="ARBA00022989"/>
    </source>
</evidence>
<proteinExistence type="inferred from homology"/>
<evidence type="ECO:0000256" key="2">
    <source>
        <dbReference type="ARBA" id="ARBA00010519"/>
    </source>
</evidence>
<name>A0A0S2MR16_9SCAR</name>
<gene>
    <name evidence="12" type="primary">nad4l</name>
</gene>
<geneLocation type="mitochondrion" evidence="12"/>
<comment type="similarity">
    <text evidence="2">Belongs to the complex I subunit 4L family.</text>
</comment>
<evidence type="ECO:0000256" key="10">
    <source>
        <dbReference type="ARBA" id="ARBA00049551"/>
    </source>
</evidence>